<evidence type="ECO:0000313" key="2">
    <source>
        <dbReference type="EMBL" id="SGZ02716.1"/>
    </source>
</evidence>
<dbReference type="GeneID" id="61295037"/>
<dbReference type="InterPro" id="IPR036866">
    <property type="entry name" value="RibonucZ/Hydroxyglut_hydro"/>
</dbReference>
<proteinExistence type="predicted"/>
<dbReference type="Proteomes" id="UP000182660">
    <property type="component" value="Unassembled WGS sequence"/>
</dbReference>
<dbReference type="PANTHER" id="PTHR33835">
    <property type="entry name" value="YALI0C07656P"/>
    <property type="match status" value="1"/>
</dbReference>
<dbReference type="SUPFAM" id="SSF56281">
    <property type="entry name" value="Metallo-hydrolase/oxidoreductase"/>
    <property type="match status" value="1"/>
</dbReference>
<dbReference type="InterPro" id="IPR025638">
    <property type="entry name" value="DUF4336"/>
</dbReference>
<reference evidence="1 4" key="2">
    <citation type="submission" date="2016-11" db="EMBL/GenBank/DDBJ databases">
        <authorList>
            <person name="Jaros S."/>
            <person name="Januszkiewicz K."/>
            <person name="Wedrychowicz H."/>
        </authorList>
    </citation>
    <scope>NUCLEOTIDE SEQUENCE [LARGE SCALE GENOMIC DNA]</scope>
    <source>
        <strain evidence="1">NVI 5450</strain>
    </source>
</reference>
<dbReference type="PANTHER" id="PTHR33835:SF1">
    <property type="entry name" value="METALLO-BETA-LACTAMASE DOMAIN-CONTAINING PROTEIN"/>
    <property type="match status" value="1"/>
</dbReference>
<dbReference type="EMBL" id="FPLD01000042">
    <property type="protein sequence ID" value="SGY91916.1"/>
    <property type="molecule type" value="Genomic_DNA"/>
</dbReference>
<evidence type="ECO:0000313" key="1">
    <source>
        <dbReference type="EMBL" id="SGY91916.1"/>
    </source>
</evidence>
<dbReference type="OrthoDB" id="450111at2"/>
<dbReference type="PATRIC" id="fig|80854.5.peg.1849"/>
<reference evidence="2 3" key="1">
    <citation type="submission" date="2016-11" db="EMBL/GenBank/DDBJ databases">
        <authorList>
            <person name="Klemetsen T."/>
        </authorList>
    </citation>
    <scope>NUCLEOTIDE SEQUENCE [LARGE SCALE GENOMIC DNA]</scope>
    <source>
        <strain evidence="2">MT 2528</strain>
    </source>
</reference>
<sequence>MQKIADNIWIFDGEPVSFLACPFTTRMTVVRLFSGDLWIHSPIKLTTELQQTIQSIGSVKYIVAPNHLHHLFIADWHNAFPKSSLFGTTEVIKKRQDIAFHFSLNDEHDWPWSSEIIQVLVSGSKLMEEAVFFHKSSKVLILTDFIENFPKSNFNWWQCILASIVGIVAPNGKTPLDWRISFNKRRLREHLIKIKSWNPEIIVMAHGDIVDVNGGDFLEKSFSWLD</sequence>
<name>A0A090II34_9GAMM</name>
<dbReference type="EMBL" id="FPLJ01000132">
    <property type="protein sequence ID" value="SGZ02716.1"/>
    <property type="molecule type" value="Genomic_DNA"/>
</dbReference>
<accession>A0A090II34</accession>
<dbReference type="HOGENOM" id="CLU_056292_2_0_6"/>
<evidence type="ECO:0008006" key="5">
    <source>
        <dbReference type="Google" id="ProtNLM"/>
    </source>
</evidence>
<dbReference type="STRING" id="80854.MVIS_1736"/>
<gene>
    <name evidence="2" type="ORF">MT2528_4459</name>
    <name evidence="1" type="ORF">NVI5450_1302</name>
</gene>
<evidence type="ECO:0000313" key="4">
    <source>
        <dbReference type="Proteomes" id="UP000183794"/>
    </source>
</evidence>
<organism evidence="1 4">
    <name type="scientific">Moritella viscosa</name>
    <dbReference type="NCBI Taxonomy" id="80854"/>
    <lineage>
        <taxon>Bacteria</taxon>
        <taxon>Pseudomonadati</taxon>
        <taxon>Pseudomonadota</taxon>
        <taxon>Gammaproteobacteria</taxon>
        <taxon>Alteromonadales</taxon>
        <taxon>Moritellaceae</taxon>
        <taxon>Moritella</taxon>
    </lineage>
</organism>
<dbReference type="KEGG" id="mvs:MVIS_1736"/>
<dbReference type="Pfam" id="PF14234">
    <property type="entry name" value="DUF4336"/>
    <property type="match status" value="1"/>
</dbReference>
<dbReference type="AlphaFoldDB" id="A0A090II34"/>
<dbReference type="RefSeq" id="WP_045110019.1">
    <property type="nucleotide sequence ID" value="NZ_CAWQZC010000054.1"/>
</dbReference>
<protein>
    <recommendedName>
        <fullName evidence="5">DUF4336 domain-containing protein</fullName>
    </recommendedName>
</protein>
<dbReference type="Proteomes" id="UP000183794">
    <property type="component" value="Unassembled WGS sequence"/>
</dbReference>
<evidence type="ECO:0000313" key="3">
    <source>
        <dbReference type="Proteomes" id="UP000182660"/>
    </source>
</evidence>
<keyword evidence="3" id="KW-1185">Reference proteome</keyword>